<evidence type="ECO:0000256" key="8">
    <source>
        <dbReference type="ARBA" id="ARBA00047175"/>
    </source>
</evidence>
<dbReference type="PROSITE" id="PS00868">
    <property type="entry name" value="CYS_MET_METAB_PP"/>
    <property type="match status" value="1"/>
</dbReference>
<dbReference type="EC" id="4.4.1.2" evidence="8"/>
<organism evidence="14 15">
    <name type="scientific">Bifidobacterium aerophilum</name>
    <dbReference type="NCBI Taxonomy" id="1798155"/>
    <lineage>
        <taxon>Bacteria</taxon>
        <taxon>Bacillati</taxon>
        <taxon>Actinomycetota</taxon>
        <taxon>Actinomycetes</taxon>
        <taxon>Bifidobacteriales</taxon>
        <taxon>Bifidobacteriaceae</taxon>
        <taxon>Bifidobacterium</taxon>
    </lineage>
</organism>
<dbReference type="FunFam" id="3.40.640.10:FF:000046">
    <property type="entry name" value="Cystathionine gamma-lyase"/>
    <property type="match status" value="1"/>
</dbReference>
<dbReference type="AlphaFoldDB" id="A0A6N9Z3M0"/>
<evidence type="ECO:0000313" key="15">
    <source>
        <dbReference type="Proteomes" id="UP000469194"/>
    </source>
</evidence>
<evidence type="ECO:0000256" key="11">
    <source>
        <dbReference type="ARBA" id="ARBA00052699"/>
    </source>
</evidence>
<evidence type="ECO:0000256" key="2">
    <source>
        <dbReference type="ARBA" id="ARBA00009077"/>
    </source>
</evidence>
<accession>A0A6N9Z3M0</accession>
<comment type="caution">
    <text evidence="14">The sequence shown here is derived from an EMBL/GenBank/DDBJ whole genome shotgun (WGS) entry which is preliminary data.</text>
</comment>
<evidence type="ECO:0000313" key="14">
    <source>
        <dbReference type="EMBL" id="NEG89076.1"/>
    </source>
</evidence>
<dbReference type="GO" id="GO:0019346">
    <property type="term" value="P:transsulfuration"/>
    <property type="evidence" value="ECO:0007669"/>
    <property type="project" value="InterPro"/>
</dbReference>
<dbReference type="PIRSF" id="PIRSF001434">
    <property type="entry name" value="CGS"/>
    <property type="match status" value="1"/>
</dbReference>
<evidence type="ECO:0000256" key="12">
    <source>
        <dbReference type="PIRSR" id="PIRSR001434-2"/>
    </source>
</evidence>
<dbReference type="GO" id="GO:0005737">
    <property type="term" value="C:cytoplasm"/>
    <property type="evidence" value="ECO:0007669"/>
    <property type="project" value="TreeGrafter"/>
</dbReference>
<comment type="cofactor">
    <cofactor evidence="1 13">
        <name>pyridoxal 5'-phosphate</name>
        <dbReference type="ChEBI" id="CHEBI:597326"/>
    </cofactor>
</comment>
<evidence type="ECO:0000256" key="9">
    <source>
        <dbReference type="ARBA" id="ARBA00047199"/>
    </source>
</evidence>
<comment type="similarity">
    <text evidence="2 13">Belongs to the trans-sulfuration enzymes family.</text>
</comment>
<dbReference type="InterPro" id="IPR000277">
    <property type="entry name" value="Cys/Met-Metab_PyrdxlP-dep_enz"/>
</dbReference>
<evidence type="ECO:0000256" key="6">
    <source>
        <dbReference type="ARBA" id="ARBA00023167"/>
    </source>
</evidence>
<gene>
    <name evidence="14" type="ORF">GFD25_03440</name>
</gene>
<dbReference type="Gene3D" id="3.40.640.10">
    <property type="entry name" value="Type I PLP-dependent aspartate aminotransferase-like (Major domain)"/>
    <property type="match status" value="1"/>
</dbReference>
<dbReference type="Proteomes" id="UP000469194">
    <property type="component" value="Unassembled WGS sequence"/>
</dbReference>
<comment type="catalytic activity">
    <reaction evidence="11">
        <text>L-methionine + H2O = methanethiol + 2-oxobutanoate + NH4(+)</text>
        <dbReference type="Rhea" id="RHEA:23800"/>
        <dbReference type="ChEBI" id="CHEBI:15377"/>
        <dbReference type="ChEBI" id="CHEBI:16007"/>
        <dbReference type="ChEBI" id="CHEBI:16763"/>
        <dbReference type="ChEBI" id="CHEBI:28938"/>
        <dbReference type="ChEBI" id="CHEBI:57844"/>
        <dbReference type="EC" id="4.4.1.11"/>
    </reaction>
    <physiologicalReaction direction="left-to-right" evidence="11">
        <dbReference type="Rhea" id="RHEA:23801"/>
    </physiologicalReaction>
</comment>
<dbReference type="CDD" id="cd00614">
    <property type="entry name" value="CGS_like"/>
    <property type="match status" value="1"/>
</dbReference>
<dbReference type="InterPro" id="IPR015424">
    <property type="entry name" value="PyrdxlP-dep_Trfase"/>
</dbReference>
<dbReference type="PANTHER" id="PTHR11808:SF50">
    <property type="entry name" value="CYSTATHIONINE BETA-LYASE"/>
    <property type="match status" value="1"/>
</dbReference>
<dbReference type="RefSeq" id="WP_163230032.1">
    <property type="nucleotide sequence ID" value="NZ_WHZW01000006.1"/>
</dbReference>
<dbReference type="InterPro" id="IPR015421">
    <property type="entry name" value="PyrdxlP-dep_Trfase_major"/>
</dbReference>
<feature type="modified residue" description="N6-(pyridoxal phosphate)lysine" evidence="12">
    <location>
        <position position="220"/>
    </location>
</feature>
<evidence type="ECO:0000256" key="4">
    <source>
        <dbReference type="ARBA" id="ARBA00022605"/>
    </source>
</evidence>
<keyword evidence="5 12" id="KW-0663">Pyridoxal phosphate</keyword>
<dbReference type="EMBL" id="WHZW01000006">
    <property type="protein sequence ID" value="NEG89076.1"/>
    <property type="molecule type" value="Genomic_DNA"/>
</dbReference>
<keyword evidence="7 14" id="KW-0456">Lyase</keyword>
<evidence type="ECO:0000256" key="13">
    <source>
        <dbReference type="RuleBase" id="RU362118"/>
    </source>
</evidence>
<dbReference type="SUPFAM" id="SSF53383">
    <property type="entry name" value="PLP-dependent transferases"/>
    <property type="match status" value="1"/>
</dbReference>
<sequence>MARYGFDTQLVHGTRVYDDPANPVNPPVYTASTFAFPTADSSPQWDYARSGNPTRQFVETQIARLETAGLDEDAVADVRSFAFASGLAAIHAILSTFAPGDVIVADKTVYGGTYSQLQDHFTRWGIVVRLVDFDDVDGVERAVAGTGEFAGADGADGAVAKAVYFEALTNPLLALHDVAAVSEIAHRHGAISIVDNTFLTPYLLRPLEFGADVVLHSATKYLGGHSNVIAGLATVRGKDLADRVYFAQNRLGGILSPRDCEVLRTGIQTLALRLDRQSASAEIVARTLADDDRVKTVNYPSLAEAGSPTAEAARTLGVTAFGGVLSFEVADGIDPLAVLDGLHLFTRAVSLGAVESLAEYPARMTHFEIPKPQRLEFGITDELLRLSVGIENVDDLLADLRQALDAAAK</sequence>
<keyword evidence="4" id="KW-0028">Amino-acid biosynthesis</keyword>
<dbReference type="GO" id="GO:0030170">
    <property type="term" value="F:pyridoxal phosphate binding"/>
    <property type="evidence" value="ECO:0007669"/>
    <property type="project" value="InterPro"/>
</dbReference>
<dbReference type="GO" id="GO:0018826">
    <property type="term" value="F:methionine gamma-lyase activity"/>
    <property type="evidence" value="ECO:0007669"/>
    <property type="project" value="UniProtKB-EC"/>
</dbReference>
<dbReference type="InterPro" id="IPR015422">
    <property type="entry name" value="PyrdxlP-dep_Trfase_small"/>
</dbReference>
<dbReference type="GO" id="GO:0009086">
    <property type="term" value="P:methionine biosynthetic process"/>
    <property type="evidence" value="ECO:0007669"/>
    <property type="project" value="UniProtKB-KW"/>
</dbReference>
<dbReference type="Gene3D" id="3.90.1150.10">
    <property type="entry name" value="Aspartate Aminotransferase, domain 1"/>
    <property type="match status" value="1"/>
</dbReference>
<comment type="catalytic activity">
    <reaction evidence="10">
        <text>L-homocysteine + H2O = 2-oxobutanoate + hydrogen sulfide + NH4(+) + H(+)</text>
        <dbReference type="Rhea" id="RHEA:14501"/>
        <dbReference type="ChEBI" id="CHEBI:15377"/>
        <dbReference type="ChEBI" id="CHEBI:15378"/>
        <dbReference type="ChEBI" id="CHEBI:16763"/>
        <dbReference type="ChEBI" id="CHEBI:28938"/>
        <dbReference type="ChEBI" id="CHEBI:29919"/>
        <dbReference type="ChEBI" id="CHEBI:58199"/>
        <dbReference type="EC" id="4.4.1.2"/>
    </reaction>
    <physiologicalReaction direction="left-to-right" evidence="10">
        <dbReference type="Rhea" id="RHEA:14502"/>
    </physiologicalReaction>
</comment>
<dbReference type="EC" id="4.4.1.13" evidence="3"/>
<reference evidence="14 15" key="1">
    <citation type="submission" date="2019-10" db="EMBL/GenBank/DDBJ databases">
        <title>Bifidobacterium from non-human primates.</title>
        <authorList>
            <person name="Modesto M."/>
        </authorList>
    </citation>
    <scope>NUCLEOTIDE SEQUENCE [LARGE SCALE GENOMIC DNA]</scope>
    <source>
        <strain evidence="14 15">TRE17</strain>
    </source>
</reference>
<dbReference type="GO" id="GO:0047982">
    <property type="term" value="F:homocysteine desulfhydrase activity"/>
    <property type="evidence" value="ECO:0007669"/>
    <property type="project" value="UniProtKB-EC"/>
</dbReference>
<dbReference type="PANTHER" id="PTHR11808">
    <property type="entry name" value="TRANS-SULFURATION ENZYME FAMILY MEMBER"/>
    <property type="match status" value="1"/>
</dbReference>
<evidence type="ECO:0000256" key="1">
    <source>
        <dbReference type="ARBA" id="ARBA00001933"/>
    </source>
</evidence>
<name>A0A6N9Z3M0_9BIFI</name>
<dbReference type="GO" id="GO:0047804">
    <property type="term" value="F:cysteine-S-conjugate beta-lyase activity"/>
    <property type="evidence" value="ECO:0007669"/>
    <property type="project" value="UniProtKB-EC"/>
</dbReference>
<dbReference type="Pfam" id="PF01053">
    <property type="entry name" value="Cys_Met_Meta_PP"/>
    <property type="match status" value="1"/>
</dbReference>
<evidence type="ECO:0000256" key="3">
    <source>
        <dbReference type="ARBA" id="ARBA00012224"/>
    </source>
</evidence>
<evidence type="ECO:0000256" key="5">
    <source>
        <dbReference type="ARBA" id="ARBA00022898"/>
    </source>
</evidence>
<evidence type="ECO:0000256" key="7">
    <source>
        <dbReference type="ARBA" id="ARBA00023239"/>
    </source>
</evidence>
<proteinExistence type="inferred from homology"/>
<evidence type="ECO:0000256" key="10">
    <source>
        <dbReference type="ARBA" id="ARBA00048780"/>
    </source>
</evidence>
<keyword evidence="6" id="KW-0486">Methionine biosynthesis</keyword>
<dbReference type="InterPro" id="IPR054542">
    <property type="entry name" value="Cys_met_metab_PP"/>
</dbReference>
<protein>
    <recommendedName>
        <fullName evidence="9">Homocysteine desulfhydrase</fullName>
        <ecNumber evidence="3">4.4.1.13</ecNumber>
        <ecNumber evidence="8">4.4.1.2</ecNumber>
    </recommendedName>
</protein>
<keyword evidence="15" id="KW-1185">Reference proteome</keyword>